<evidence type="ECO:0000313" key="3">
    <source>
        <dbReference type="Proteomes" id="UP000285530"/>
    </source>
</evidence>
<feature type="region of interest" description="Disordered" evidence="1">
    <location>
        <begin position="73"/>
        <end position="92"/>
    </location>
</feature>
<evidence type="ECO:0000256" key="1">
    <source>
        <dbReference type="SAM" id="MobiDB-lite"/>
    </source>
</evidence>
<keyword evidence="3" id="KW-1185">Reference proteome</keyword>
<organism evidence="2 3">
    <name type="scientific">Paracoccus aestuarii</name>
    <dbReference type="NCBI Taxonomy" id="453842"/>
    <lineage>
        <taxon>Bacteria</taxon>
        <taxon>Pseudomonadati</taxon>
        <taxon>Pseudomonadota</taxon>
        <taxon>Alphaproteobacteria</taxon>
        <taxon>Rhodobacterales</taxon>
        <taxon>Paracoccaceae</taxon>
        <taxon>Paracoccus</taxon>
    </lineage>
</organism>
<dbReference type="AlphaFoldDB" id="A0A419A1N8"/>
<gene>
    <name evidence="2" type="ORF">D3P06_02170</name>
</gene>
<dbReference type="OrthoDB" id="7866257at2"/>
<dbReference type="Proteomes" id="UP000285530">
    <property type="component" value="Unassembled WGS sequence"/>
</dbReference>
<accession>A0A419A1N8</accession>
<name>A0A419A1N8_9RHOB</name>
<reference evidence="2 3" key="1">
    <citation type="submission" date="2018-09" db="EMBL/GenBank/DDBJ databases">
        <title>Paracoccus onubensis nov. sp. a moderate halophilic bacterium isolated from Gruta de las Maravillas (Aracena, Spain).</title>
        <authorList>
            <person name="Jurado V."/>
            <person name="Gutierrez-Patricio S."/>
            <person name="Gonzalez-Pimentel J.L."/>
            <person name="Laiz L."/>
            <person name="Saiz-Jimenez C."/>
        </authorList>
    </citation>
    <scope>NUCLEOTIDE SEQUENCE [LARGE SCALE GENOMIC DNA]</scope>
    <source>
        <strain evidence="2 3">DSM 19484</strain>
    </source>
</reference>
<proteinExistence type="predicted"/>
<comment type="caution">
    <text evidence="2">The sequence shown here is derived from an EMBL/GenBank/DDBJ whole genome shotgun (WGS) entry which is preliminary data.</text>
</comment>
<evidence type="ECO:0000313" key="2">
    <source>
        <dbReference type="EMBL" id="RJL06822.1"/>
    </source>
</evidence>
<feature type="compositionally biased region" description="Basic and acidic residues" evidence="1">
    <location>
        <begin position="73"/>
        <end position="82"/>
    </location>
</feature>
<dbReference type="EMBL" id="QZEV01000005">
    <property type="protein sequence ID" value="RJL06822.1"/>
    <property type="molecule type" value="Genomic_DNA"/>
</dbReference>
<sequence>MRSKLVHDATFDDHAAFGSERWVAARFGRSPDWLRKTRSKLEVDGFPPPDPIVGFTLKADVDAWLSKRRRVADPARSQEYHHQAQRADLSKL</sequence>
<protein>
    <submittedName>
        <fullName evidence="2">Uncharacterized protein</fullName>
    </submittedName>
</protein>